<feature type="transmembrane region" description="Helical" evidence="8">
    <location>
        <begin position="318"/>
        <end position="336"/>
    </location>
</feature>
<evidence type="ECO:0000256" key="3">
    <source>
        <dbReference type="ARBA" id="ARBA00022448"/>
    </source>
</evidence>
<gene>
    <name evidence="10" type="ORF">HH304_12825</name>
</gene>
<feature type="transmembrane region" description="Helical" evidence="8">
    <location>
        <begin position="189"/>
        <end position="210"/>
    </location>
</feature>
<name>A0A848IYC9_9BACT</name>
<dbReference type="RefSeq" id="WP_169682262.1">
    <property type="nucleotide sequence ID" value="NZ_JABBNU010000007.1"/>
</dbReference>
<dbReference type="CDD" id="cd17332">
    <property type="entry name" value="MFS_MelB_like"/>
    <property type="match status" value="1"/>
</dbReference>
<feature type="transmembrane region" description="Helical" evidence="8">
    <location>
        <begin position="395"/>
        <end position="413"/>
    </location>
</feature>
<comment type="similarity">
    <text evidence="2">Belongs to the sodium:galactoside symporter (TC 2.A.2) family.</text>
</comment>
<keyword evidence="4" id="KW-1003">Cell membrane</keyword>
<feature type="domain" description="Major facilitator superfamily (MFS) profile" evidence="9">
    <location>
        <begin position="251"/>
        <end position="474"/>
    </location>
</feature>
<accession>A0A848IYC9</accession>
<dbReference type="PANTHER" id="PTHR11328">
    <property type="entry name" value="MAJOR FACILITATOR SUPERFAMILY DOMAIN-CONTAINING PROTEIN"/>
    <property type="match status" value="1"/>
</dbReference>
<dbReference type="PROSITE" id="PS00872">
    <property type="entry name" value="NA_GALACTOSIDE_SYMP"/>
    <property type="match status" value="1"/>
</dbReference>
<dbReference type="GO" id="GO:0005886">
    <property type="term" value="C:plasma membrane"/>
    <property type="evidence" value="ECO:0007669"/>
    <property type="project" value="UniProtKB-SubCell"/>
</dbReference>
<evidence type="ECO:0000256" key="6">
    <source>
        <dbReference type="ARBA" id="ARBA00022989"/>
    </source>
</evidence>
<sequence length="474" mass="52623">MQSLENNLTIERLPISEKVAYGLGDFASSMFWKLFSMFMLFFYTDVFGISAAAVGTMFLVTRVWDAANDPIMGVISDRTTTKWGRFRPFLLWVAVPFGIIGVLTFTTPDFNETGKLVYAYVTYTLMMMVYTAINVPYGSLMGVMSSDGEQRTSLASWRFIGAFSGGLFVTSTANSLIEHFSEGRTEAVGFQITIAIYAIVAAILFILVFLGTKERVIPEKEKTGSLKEDIKDLWKNKPWFIMLGANISTLIFISMRDGSILFYFKYVVGDQVVSLFGNTYVWSSTSLSSAYMSIWLATNIIGVILAKPLSSRLGKKNTFILSALTSAVFSFIFFFIAPDQIIAIYGLNILLGISSGIVLPLGWSMYADIADYSEWKTGRRATGLVFSSGSMSQKFGWTIGGALSGWMLGAFGFEPNVEQTEIAILGIRLMISVIAGIGALMAFIFIRSYNLDEEMMRIVKNDLTKEKEEELITV</sequence>
<dbReference type="Gene3D" id="1.20.1250.20">
    <property type="entry name" value="MFS general substrate transporter like domains"/>
    <property type="match status" value="1"/>
</dbReference>
<keyword evidence="3" id="KW-0813">Transport</keyword>
<proteinExistence type="inferred from homology"/>
<dbReference type="InterPro" id="IPR020846">
    <property type="entry name" value="MFS_dom"/>
</dbReference>
<evidence type="ECO:0000256" key="8">
    <source>
        <dbReference type="SAM" id="Phobius"/>
    </source>
</evidence>
<keyword evidence="6 8" id="KW-1133">Transmembrane helix</keyword>
<dbReference type="Pfam" id="PF13347">
    <property type="entry name" value="MFS_2"/>
    <property type="match status" value="1"/>
</dbReference>
<dbReference type="PANTHER" id="PTHR11328:SF24">
    <property type="entry name" value="MAJOR FACILITATOR SUPERFAMILY (MFS) PROFILE DOMAIN-CONTAINING PROTEIN"/>
    <property type="match status" value="1"/>
</dbReference>
<evidence type="ECO:0000259" key="9">
    <source>
        <dbReference type="PROSITE" id="PS50850"/>
    </source>
</evidence>
<feature type="transmembrane region" description="Helical" evidence="8">
    <location>
        <begin position="157"/>
        <end position="177"/>
    </location>
</feature>
<comment type="caution">
    <text evidence="10">The sequence shown here is derived from an EMBL/GenBank/DDBJ whole genome shotgun (WGS) entry which is preliminary data.</text>
</comment>
<evidence type="ECO:0000256" key="4">
    <source>
        <dbReference type="ARBA" id="ARBA00022475"/>
    </source>
</evidence>
<dbReference type="InterPro" id="IPR018043">
    <property type="entry name" value="Na/Gal_symport_CS"/>
</dbReference>
<dbReference type="InterPro" id="IPR001927">
    <property type="entry name" value="Na/Gal_symport"/>
</dbReference>
<evidence type="ECO:0000313" key="11">
    <source>
        <dbReference type="Proteomes" id="UP000559010"/>
    </source>
</evidence>
<evidence type="ECO:0000256" key="5">
    <source>
        <dbReference type="ARBA" id="ARBA00022692"/>
    </source>
</evidence>
<dbReference type="InterPro" id="IPR039672">
    <property type="entry name" value="MFS_2"/>
</dbReference>
<feature type="transmembrane region" description="Helical" evidence="8">
    <location>
        <begin position="85"/>
        <end position="105"/>
    </location>
</feature>
<feature type="transmembrane region" description="Helical" evidence="8">
    <location>
        <begin position="425"/>
        <end position="446"/>
    </location>
</feature>
<feature type="transmembrane region" description="Helical" evidence="8">
    <location>
        <begin position="284"/>
        <end position="306"/>
    </location>
</feature>
<evidence type="ECO:0000313" key="10">
    <source>
        <dbReference type="EMBL" id="NMM49287.1"/>
    </source>
</evidence>
<keyword evidence="11" id="KW-1185">Reference proteome</keyword>
<dbReference type="EMBL" id="JABBNU010000007">
    <property type="protein sequence ID" value="NMM49287.1"/>
    <property type="molecule type" value="Genomic_DNA"/>
</dbReference>
<dbReference type="InterPro" id="IPR036259">
    <property type="entry name" value="MFS_trans_sf"/>
</dbReference>
<dbReference type="PROSITE" id="PS50850">
    <property type="entry name" value="MFS"/>
    <property type="match status" value="1"/>
</dbReference>
<keyword evidence="7 8" id="KW-0472">Membrane</keyword>
<feature type="transmembrane region" description="Helical" evidence="8">
    <location>
        <begin position="342"/>
        <end position="366"/>
    </location>
</feature>
<keyword evidence="5 8" id="KW-0812">Transmembrane</keyword>
<dbReference type="GO" id="GO:0006814">
    <property type="term" value="P:sodium ion transport"/>
    <property type="evidence" value="ECO:0007669"/>
    <property type="project" value="InterPro"/>
</dbReference>
<protein>
    <submittedName>
        <fullName evidence="10">MFS transporter</fullName>
    </submittedName>
</protein>
<dbReference type="Proteomes" id="UP000559010">
    <property type="component" value="Unassembled WGS sequence"/>
</dbReference>
<dbReference type="SUPFAM" id="SSF103473">
    <property type="entry name" value="MFS general substrate transporter"/>
    <property type="match status" value="1"/>
</dbReference>
<feature type="transmembrane region" description="Helical" evidence="8">
    <location>
        <begin position="239"/>
        <end position="264"/>
    </location>
</feature>
<dbReference type="GO" id="GO:0015293">
    <property type="term" value="F:symporter activity"/>
    <property type="evidence" value="ECO:0007669"/>
    <property type="project" value="InterPro"/>
</dbReference>
<feature type="transmembrane region" description="Helical" evidence="8">
    <location>
        <begin position="40"/>
        <end position="64"/>
    </location>
</feature>
<dbReference type="GO" id="GO:0008643">
    <property type="term" value="P:carbohydrate transport"/>
    <property type="evidence" value="ECO:0007669"/>
    <property type="project" value="InterPro"/>
</dbReference>
<evidence type="ECO:0000256" key="7">
    <source>
        <dbReference type="ARBA" id="ARBA00023136"/>
    </source>
</evidence>
<reference evidence="10 11" key="1">
    <citation type="submission" date="2020-04" db="EMBL/GenBank/DDBJ databases">
        <title>Flammeovirgaceae bacterium KN852 isolated from deep sea.</title>
        <authorList>
            <person name="Zhang D.-C."/>
        </authorList>
    </citation>
    <scope>NUCLEOTIDE SEQUENCE [LARGE SCALE GENOMIC DNA]</scope>
    <source>
        <strain evidence="10 11">KN852</strain>
    </source>
</reference>
<organism evidence="10 11">
    <name type="scientific">Marinigracilibium pacificum</name>
    <dbReference type="NCBI Taxonomy" id="2729599"/>
    <lineage>
        <taxon>Bacteria</taxon>
        <taxon>Pseudomonadati</taxon>
        <taxon>Bacteroidota</taxon>
        <taxon>Cytophagia</taxon>
        <taxon>Cytophagales</taxon>
        <taxon>Flammeovirgaceae</taxon>
        <taxon>Marinigracilibium</taxon>
    </lineage>
</organism>
<feature type="transmembrane region" description="Helical" evidence="8">
    <location>
        <begin position="117"/>
        <end position="137"/>
    </location>
</feature>
<comment type="subcellular location">
    <subcellularLocation>
        <location evidence="1">Cell membrane</location>
        <topology evidence="1">Multi-pass membrane protein</topology>
    </subcellularLocation>
</comment>
<dbReference type="NCBIfam" id="TIGR00792">
    <property type="entry name" value="gph"/>
    <property type="match status" value="1"/>
</dbReference>
<evidence type="ECO:0000256" key="2">
    <source>
        <dbReference type="ARBA" id="ARBA00009617"/>
    </source>
</evidence>
<evidence type="ECO:0000256" key="1">
    <source>
        <dbReference type="ARBA" id="ARBA00004651"/>
    </source>
</evidence>
<dbReference type="AlphaFoldDB" id="A0A848IYC9"/>